<evidence type="ECO:0000259" key="6">
    <source>
        <dbReference type="Pfam" id="PF04357"/>
    </source>
</evidence>
<feature type="compositionally biased region" description="Low complexity" evidence="5">
    <location>
        <begin position="593"/>
        <end position="602"/>
    </location>
</feature>
<dbReference type="PANTHER" id="PTHR34457">
    <property type="entry name" value="EMBRYO DEFECTIVE 2410"/>
    <property type="match status" value="1"/>
</dbReference>
<feature type="domain" description="Translocation and assembly module TamB C-terminal" evidence="6">
    <location>
        <begin position="2979"/>
        <end position="3337"/>
    </location>
</feature>
<evidence type="ECO:0000256" key="1">
    <source>
        <dbReference type="ARBA" id="ARBA00004167"/>
    </source>
</evidence>
<dbReference type="CDD" id="cd07398">
    <property type="entry name" value="MPP_YbbF-LpxH"/>
    <property type="match status" value="1"/>
</dbReference>
<feature type="region of interest" description="Disordered" evidence="5">
    <location>
        <begin position="870"/>
        <end position="989"/>
    </location>
</feature>
<feature type="compositionally biased region" description="Basic and acidic residues" evidence="5">
    <location>
        <begin position="1495"/>
        <end position="1506"/>
    </location>
</feature>
<dbReference type="InterPro" id="IPR007452">
    <property type="entry name" value="TamB_C"/>
</dbReference>
<feature type="compositionally biased region" description="Low complexity" evidence="5">
    <location>
        <begin position="1326"/>
        <end position="1335"/>
    </location>
</feature>
<feature type="region of interest" description="Disordered" evidence="5">
    <location>
        <begin position="1221"/>
        <end position="1510"/>
    </location>
</feature>
<evidence type="ECO:0000256" key="5">
    <source>
        <dbReference type="SAM" id="MobiDB-lite"/>
    </source>
</evidence>
<feature type="region of interest" description="Disordered" evidence="5">
    <location>
        <begin position="2802"/>
        <end position="2842"/>
    </location>
</feature>
<feature type="region of interest" description="Disordered" evidence="5">
    <location>
        <begin position="761"/>
        <end position="781"/>
    </location>
</feature>
<dbReference type="GO" id="GO:0005886">
    <property type="term" value="C:plasma membrane"/>
    <property type="evidence" value="ECO:0007669"/>
    <property type="project" value="InterPro"/>
</dbReference>
<feature type="region of interest" description="Disordered" evidence="5">
    <location>
        <begin position="1621"/>
        <end position="1649"/>
    </location>
</feature>
<proteinExistence type="predicted"/>
<dbReference type="GeneID" id="17039172"/>
<dbReference type="Proteomes" id="UP000007264">
    <property type="component" value="Unassembled WGS sequence"/>
</dbReference>
<comment type="caution">
    <text evidence="7">The sequence shown here is derived from an EMBL/GenBank/DDBJ whole genome shotgun (WGS) entry which is preliminary data.</text>
</comment>
<keyword evidence="2" id="KW-0812">Transmembrane</keyword>
<feature type="region of interest" description="Disordered" evidence="5">
    <location>
        <begin position="702"/>
        <end position="749"/>
    </location>
</feature>
<dbReference type="SUPFAM" id="SSF56300">
    <property type="entry name" value="Metallo-dependent phosphatases"/>
    <property type="match status" value="1"/>
</dbReference>
<dbReference type="Gene3D" id="3.60.21.10">
    <property type="match status" value="1"/>
</dbReference>
<feature type="compositionally biased region" description="Low complexity" evidence="5">
    <location>
        <begin position="1392"/>
        <end position="1413"/>
    </location>
</feature>
<organism evidence="7 8">
    <name type="scientific">Coccomyxa subellipsoidea (strain C-169)</name>
    <name type="common">Green microalga</name>
    <dbReference type="NCBI Taxonomy" id="574566"/>
    <lineage>
        <taxon>Eukaryota</taxon>
        <taxon>Viridiplantae</taxon>
        <taxon>Chlorophyta</taxon>
        <taxon>core chlorophytes</taxon>
        <taxon>Trebouxiophyceae</taxon>
        <taxon>Trebouxiophyceae incertae sedis</taxon>
        <taxon>Coccomyxaceae</taxon>
        <taxon>Coccomyxa</taxon>
        <taxon>Coccomyxa subellipsoidea</taxon>
    </lineage>
</organism>
<feature type="compositionally biased region" description="Polar residues" evidence="5">
    <location>
        <begin position="711"/>
        <end position="733"/>
    </location>
</feature>
<evidence type="ECO:0000313" key="8">
    <source>
        <dbReference type="Proteomes" id="UP000007264"/>
    </source>
</evidence>
<evidence type="ECO:0000256" key="2">
    <source>
        <dbReference type="ARBA" id="ARBA00022692"/>
    </source>
</evidence>
<feature type="region of interest" description="Disordered" evidence="5">
    <location>
        <begin position="2540"/>
        <end position="2586"/>
    </location>
</feature>
<feature type="region of interest" description="Disordered" evidence="5">
    <location>
        <begin position="1155"/>
        <end position="1177"/>
    </location>
</feature>
<accession>I0YS21</accession>
<keyword evidence="8" id="KW-1185">Reference proteome</keyword>
<dbReference type="Pfam" id="PF04357">
    <property type="entry name" value="TamB"/>
    <property type="match status" value="1"/>
</dbReference>
<feature type="compositionally biased region" description="Low complexity" evidence="5">
    <location>
        <begin position="1347"/>
        <end position="1376"/>
    </location>
</feature>
<keyword evidence="4" id="KW-0472">Membrane</keyword>
<feature type="region of interest" description="Disordered" evidence="5">
    <location>
        <begin position="2159"/>
        <end position="2183"/>
    </location>
</feature>
<feature type="region of interest" description="Disordered" evidence="5">
    <location>
        <begin position="536"/>
        <end position="602"/>
    </location>
</feature>
<feature type="region of interest" description="Disordered" evidence="5">
    <location>
        <begin position="2224"/>
        <end position="2268"/>
    </location>
</feature>
<dbReference type="KEGG" id="csl:COCSUDRAFT_67117"/>
<sequence length="3362" mass="352621">MEASASKTFTYRSVFISDLHLGTPQSQAHVLLPFLQQANTCEVIYVPGNHDEAVRSFLNRCDTTVHLSHTATRLLGDLLYDVFVSLNILIKAVRRLFKLPYWSLAAHIHCKSKFAAEVVDRYEHALAAEARRQGTDGVICGHIHCPRIRTINGVLYLNDGDWTFRTPGQFTLSLEKVDSCSALVEDAHGNLEILHWMDHYKEPVLTSPARSSCDDVSDTESAVSQQAALLFDVLSLGRRSGIQGFSRGKLVVKRTKAKAPAQAISGWPDTALEKAIQVLQRLRALGNAMLQFAYSQRHQLEKWYVKAAATVLLMLALVTAAANVWVVGSLNRRYIPQACAQAEILLERKVGLGRVKWVAPSGLVGFGPLAAVGPVELGPGPAERSSAELQEVIVCVDPVQSLVQGKLVLHLHADSAKVSLVQADNFSWFGFPDDTEPSARNFLPGLTKGLESDIAQHLLPSMPGTGEQDQPLAGNAARLSSKVAKAEARRGLAPAPDSALNFRPAVGADLELVSKDDRELMQSRAELEALILQQRSAQASSVDSPPSTSSSHPAAAQLPQGRQKVVKALPAPKQATRQKPAPAAEATPGAQPGSGEAAGSSRASAGIAASAVELSAASGGSSPFASITGRGTKSRRKGSDTAETALVRAANGKEPHSSNNQEEHAGLGAGTVSAYFGNGSSARDHANGGSVAADVKSGDFSFEKDQHRDSVSSQQQELQPGTDDQQSTPQAHNSRTEEQDGGQLDGLSFDDWMANGQLEAGGAEQHAGEPSRTPASSRVGSVTWLRPKIGMAPPLQVRKGMPLDVLRQNPASRKALPQGVAAVGDRAAVAVAAPAVAEAEESSAVPEQHADAGAAPAALTEQADSVTGMDVDVMGDDVPADDSSDTHEPAARADGLPDASTESLPQPPSDDESALAHESVAVVSSGKSKRSGPSAHEVFGSLIRQRQEEKALRPRPAWSNQSWDARWHGGPEGEMHQHGGSRSLHQPEWQRLREPLRRTTRSSLRHGRATVEDLQRSMWNARDLAAVDTAAAAAEAVHDAELSNVVDAMEVPEAEEASSIHVAETRAADGELETVGAKEAAELGEQGETGEAAGTELTAAGNAAIEGTARDGVGAKRAWPWQAPFVSPGASPLEGLRRRFQELFPPREPTAATIEQDMDHSSSAEGEAAQGPLQVPAADADARPLETGVFASSEDRLQHFSLHRSHRRMYVSTAETAAAMAEKEELQEVGETAVAASSEGQLEPAVAEGTPSTDMPEGDDARSEPWAGAEYAEQPEAPPAAEHREEDLGEPLQESPADEAENAAPGVEEGTVEDAGDREEGPTVQEEAPVPAAAELMRVDVPSFSLPEQQPQPEPQVAEAETAEAETSTAAAPQQPDEAGLAADSSQDAKEPAQASQPAAEAEPAPAELQSQPQPQPTAEEDPAAPVDPVPQEAALPVVGDAAALRTSKPNLAPSPAPVVSTSPDGAGGGRASSKAKHSWQSPALSARYGEVEDNEPRYKPRRPDADASSMGGVRAWAAKRIGALVKSLKPPDVALNAVSMRGGDLYATLTGEAVPRHVQNIDLKLRFGRDYRSITLDLNGLAHERDSASDKCTMINPNGQRHLRDVPSAPIVRSFSEVPQVAAPPTQGQVAAADRSTSASEAPLSFSTGTQAREWEEQLQDLAKEHLGGTDGVRSRSEGNPDSPYGADVTITEPQQEKQSWLAGVVKAGSKPAKPTGGRIRLRLNVKELANPDRLADLDLTIWGDNLHAPLIERIVELPIDIYGGRINGKLRIMSNDRETWKFPAIRGRVRGSDLAFHFFDAPDDFSRTRLDLLFEGDRMYFHGAEGFFGAVPITLNGDMDINPETGQYRLSASVPGVEANELRRTLAIRPTPFPIGGAVRGVLHCTGPLETPVFSGTAVAMPPSREDVEAMEDSSAKEALREFPAAAGAYDRVPVASASAVWTLDTSTDIFLLHSIQAEPLGGGQVLGSGRMWVSPAGEMDPRAVRVQLEGRNLPTESLLKRYLPKARGPLLLLALQHPGTPLPAATELGDSSVHGSMAGSFLAPDLHVRWEAPAASASGSADFSRDANRFTCRAPSLDVSGALFLRPAPFDAVKAVLTQAEATALAQPQLEGADIDCNFKGLDVLPIAAALERGSATKAQRLKLNGRTKFSVRLVPTEKQASQGSEEQQQEEERRPSAFAGDLTLEGLRVNQLKLSRNLTGTVLLSEDRFQIRAKGQRPDETLDVNLKLPFSPGSSPATNAAASNKAAASTSTAPPAAAPAGSGTGGALLGKRRAGLGGLGTLLPVPRFAGAAAQPPLLPQPAGAVAAGDASAPGSDGHQGGNFMLRCGQLLMSAEVNAEASRVECAVQGLLLDELELASLRGEVQEASLSVNLEQRLGRAVVAVAGPRFSGLQGQSLSGAFRWERDVVRLERAVLQQANSRRARHILSGEYVIPSGATIPRSAAEMAAAAQPPNAANVSPFETGGGRWRLQVNVPTANMEEILPAARLLSRATALSPSDYERAKALFLSGVDASNMAAQELGRQLEAAAQAARMAMEADASMQESSEDASFGAPEEAAARSSKSSKPGGGSTPRGTLPGLQDLRGQWSGGVQAYGGGGGATNVDFNVRGQDWQWGDYGLDQVVANGSCHSIEGIKLEELGLKAGEAKLLVRGSLLGAAQDASIILTDFPVAVLQPLFRALPALEHATPAVAAAGGSGGGGAGGTLGGLAVPFLRGGHLRSSMHPSYSVGLANSPVNGLLYVRGTIGGSAAVPEGEVVVRLYDGAIGPTYLAQAQAQASLDAAQQLSFSADLAPAEAGRHSGHVRVSGNVPLRPSPALPGNGGSAAAGTEGASVGSGRSEELEVNVSVKDGGMMLVTALTPDLRWQSGAAELSMRVHGCPSRPQVEGRAHFAKAAMSCPWLKYPLTNLGGTVRMADNALKIEGLEAHVGRRGRIRVKGGLPLTADAATNPDANLAQAAGADAVKGAAGKESSVGALIVDIHGLELRLRNVYTGYLDAGLKLQNSLTAPAVGGDVRLSRGVASLMPGGPSPPGGSGGGSNGASSSGSSGQQSGLGALLDGGRARETDLVFKAFTAGEVAMQPVAQSVELKGLKIHLGPELRAMFPVVLNMSISGDIELNGAADPASLKLAGIIHLDGGEVNLVATQLVLDREHPNRLVFSPSRGLDPLLDLRLKGAQVQALIQGRASAWQQNLVLTPTKAGAGEAGGAAEAAEAARIFEGQLAGALVAEDGQLALSNLAASAAHGFMPKIQTQGQFGQARWRLVSAPSIPGLLSLDPSGDPTSLLSSLTMGTEVEVHFGRSLQAAMARKLRDSDIATQWTLNYQLNSKLRMQFNIASSSPYPRTLIFQYSSETTPPPLPR</sequence>
<feature type="region of interest" description="Disordered" evidence="5">
    <location>
        <begin position="3023"/>
        <end position="3059"/>
    </location>
</feature>
<dbReference type="EMBL" id="AGSI01000013">
    <property type="protein sequence ID" value="EIE21190.1"/>
    <property type="molecule type" value="Genomic_DNA"/>
</dbReference>
<protein>
    <recommendedName>
        <fullName evidence="6">Translocation and assembly module TamB C-terminal domain-containing protein</fullName>
    </recommendedName>
</protein>
<gene>
    <name evidence="7" type="ORF">COCSUDRAFT_67117</name>
</gene>
<feature type="compositionally biased region" description="Acidic residues" evidence="5">
    <location>
        <begin position="873"/>
        <end position="883"/>
    </location>
</feature>
<name>I0YS21_COCSC</name>
<keyword evidence="3" id="KW-1133">Transmembrane helix</keyword>
<feature type="compositionally biased region" description="Polar residues" evidence="5">
    <location>
        <begin position="1636"/>
        <end position="1649"/>
    </location>
</feature>
<evidence type="ECO:0000256" key="4">
    <source>
        <dbReference type="ARBA" id="ARBA00023136"/>
    </source>
</evidence>
<dbReference type="RefSeq" id="XP_005645734.1">
    <property type="nucleotide sequence ID" value="XM_005645677.1"/>
</dbReference>
<feature type="compositionally biased region" description="Low complexity" evidence="5">
    <location>
        <begin position="539"/>
        <end position="556"/>
    </location>
</feature>
<feature type="compositionally biased region" description="Low complexity" evidence="5">
    <location>
        <begin position="3043"/>
        <end position="3059"/>
    </location>
</feature>
<evidence type="ECO:0000256" key="3">
    <source>
        <dbReference type="ARBA" id="ARBA00022989"/>
    </source>
</evidence>
<dbReference type="InterPro" id="IPR053022">
    <property type="entry name" value="Chloroplast_translocon_comp"/>
</dbReference>
<feature type="compositionally biased region" description="Basic and acidic residues" evidence="5">
    <location>
        <begin position="965"/>
        <end position="977"/>
    </location>
</feature>
<dbReference type="InterPro" id="IPR029052">
    <property type="entry name" value="Metallo-depent_PP-like"/>
</dbReference>
<feature type="compositionally biased region" description="Low complexity" evidence="5">
    <location>
        <begin position="2235"/>
        <end position="2265"/>
    </location>
</feature>
<dbReference type="STRING" id="574566.I0YS21"/>
<comment type="subcellular location">
    <subcellularLocation>
        <location evidence="1">Membrane</location>
        <topology evidence="1">Single-pass membrane protein</topology>
    </subcellularLocation>
</comment>
<dbReference type="PANTHER" id="PTHR34457:SF3">
    <property type="entry name" value="PROTEIN TIC236, CHLOROPLASTIC"/>
    <property type="match status" value="1"/>
</dbReference>
<feature type="compositionally biased region" description="Low complexity" evidence="5">
    <location>
        <begin position="2557"/>
        <end position="2570"/>
    </location>
</feature>
<dbReference type="eggNOG" id="ENOG502QTMX">
    <property type="taxonomic scope" value="Eukaryota"/>
</dbReference>
<evidence type="ECO:0000313" key="7">
    <source>
        <dbReference type="EMBL" id="EIE21190.1"/>
    </source>
</evidence>
<feature type="compositionally biased region" description="Low complexity" evidence="5">
    <location>
        <begin position="2829"/>
        <end position="2840"/>
    </location>
</feature>
<reference evidence="7 8" key="1">
    <citation type="journal article" date="2012" name="Genome Biol.">
        <title>The genome of the polar eukaryotic microalga coccomyxa subellipsoidea reveals traits of cold adaptation.</title>
        <authorList>
            <person name="Blanc G."/>
            <person name="Agarkova I."/>
            <person name="Grimwood J."/>
            <person name="Kuo A."/>
            <person name="Brueggeman A."/>
            <person name="Dunigan D."/>
            <person name="Gurnon J."/>
            <person name="Ladunga I."/>
            <person name="Lindquist E."/>
            <person name="Lucas S."/>
            <person name="Pangilinan J."/>
            <person name="Proschold T."/>
            <person name="Salamov A."/>
            <person name="Schmutz J."/>
            <person name="Weeks D."/>
            <person name="Yamada T."/>
            <person name="Claverie J.M."/>
            <person name="Grigoriev I."/>
            <person name="Van Etten J."/>
            <person name="Lomsadze A."/>
            <person name="Borodovsky M."/>
        </authorList>
    </citation>
    <scope>NUCLEOTIDE SEQUENCE [LARGE SCALE GENOMIC DNA]</scope>
    <source>
        <strain evidence="7 8">C-169</strain>
    </source>
</reference>
<dbReference type="GO" id="GO:0009306">
    <property type="term" value="P:protein secretion"/>
    <property type="evidence" value="ECO:0007669"/>
    <property type="project" value="InterPro"/>
</dbReference>
<feature type="region of interest" description="Disordered" evidence="5">
    <location>
        <begin position="618"/>
        <end position="642"/>
    </location>
</feature>
<dbReference type="OrthoDB" id="1386367at2759"/>